<gene>
    <name evidence="2" type="ORF">ENU30_07990</name>
</gene>
<sequence>MNAMPKPFYEYVSRCMGLEFINFISSNFFINTFNLKKDWITVTLVPRELVDSIVKLSNTNVLSSGSLCGWIHNGKFVPAPHLFNLSKRYGYKHGCSVVVKPQGVKAFLYGNDVLLASFDHFIFPVRKGDYVAVLDSSDMHAIGTGLLLIDRDEVEKLIREGKMLVAIVKNVFDLGIHIRNERFFLY</sequence>
<comment type="caution">
    <text evidence="2">The sequence shown here is derived from an EMBL/GenBank/DDBJ whole genome shotgun (WGS) entry which is preliminary data.</text>
</comment>
<evidence type="ECO:0000259" key="1">
    <source>
        <dbReference type="Pfam" id="PF03657"/>
    </source>
</evidence>
<dbReference type="EMBL" id="DTBZ01000151">
    <property type="protein sequence ID" value="HGQ18893.1"/>
    <property type="molecule type" value="Genomic_DNA"/>
</dbReference>
<dbReference type="AlphaFoldDB" id="A0A7J3JSS2"/>
<organism evidence="2">
    <name type="scientific">Ignisphaera aggregans</name>
    <dbReference type="NCBI Taxonomy" id="334771"/>
    <lineage>
        <taxon>Archaea</taxon>
        <taxon>Thermoproteota</taxon>
        <taxon>Thermoprotei</taxon>
        <taxon>Desulfurococcales</taxon>
        <taxon>Desulfurococcaceae</taxon>
        <taxon>Ignisphaera</taxon>
    </lineage>
</organism>
<dbReference type="PROSITE" id="PS50890">
    <property type="entry name" value="PUA"/>
    <property type="match status" value="1"/>
</dbReference>
<evidence type="ECO:0000313" key="2">
    <source>
        <dbReference type="EMBL" id="HGQ18893.1"/>
    </source>
</evidence>
<dbReference type="InterPro" id="IPR036974">
    <property type="entry name" value="PUA_sf"/>
</dbReference>
<dbReference type="InterPro" id="IPR015947">
    <property type="entry name" value="PUA-like_sf"/>
</dbReference>
<dbReference type="Gene3D" id="2.30.130.10">
    <property type="entry name" value="PUA domain"/>
    <property type="match status" value="1"/>
</dbReference>
<dbReference type="Pfam" id="PF03657">
    <property type="entry name" value="UPF0113"/>
    <property type="match status" value="1"/>
</dbReference>
<dbReference type="GO" id="GO:0003723">
    <property type="term" value="F:RNA binding"/>
    <property type="evidence" value="ECO:0007669"/>
    <property type="project" value="InterPro"/>
</dbReference>
<proteinExistence type="predicted"/>
<name>A0A7J3JSS2_9CREN</name>
<dbReference type="SUPFAM" id="SSF88697">
    <property type="entry name" value="PUA domain-like"/>
    <property type="match status" value="1"/>
</dbReference>
<feature type="domain" description="UPF0113" evidence="1">
    <location>
        <begin position="97"/>
        <end position="180"/>
    </location>
</feature>
<reference evidence="2" key="1">
    <citation type="journal article" date="2020" name="mSystems">
        <title>Genome- and Community-Level Interaction Insights into Carbon Utilization and Element Cycling Functions of Hydrothermarchaeota in Hydrothermal Sediment.</title>
        <authorList>
            <person name="Zhou Z."/>
            <person name="Liu Y."/>
            <person name="Xu W."/>
            <person name="Pan J."/>
            <person name="Luo Z.H."/>
            <person name="Li M."/>
        </authorList>
    </citation>
    <scope>NUCLEOTIDE SEQUENCE [LARGE SCALE GENOMIC DNA]</scope>
    <source>
        <strain evidence="2">SpSt-657</strain>
    </source>
</reference>
<accession>A0A7J3JSS2</accession>
<protein>
    <recommendedName>
        <fullName evidence="1">UPF0113 domain-containing protein</fullName>
    </recommendedName>
</protein>
<dbReference type="InterPro" id="IPR005155">
    <property type="entry name" value="UPF0113_PUA"/>
</dbReference>